<evidence type="ECO:0000256" key="1">
    <source>
        <dbReference type="SAM" id="MobiDB-lite"/>
    </source>
</evidence>
<dbReference type="Pfam" id="PF00694">
    <property type="entry name" value="Aconitase_C"/>
    <property type="match status" value="1"/>
</dbReference>
<feature type="region of interest" description="Disordered" evidence="1">
    <location>
        <begin position="34"/>
        <end position="53"/>
    </location>
</feature>
<gene>
    <name evidence="3" type="ORF">E0Z10_g802</name>
</gene>
<dbReference type="AlphaFoldDB" id="A0A4Z0Z8N4"/>
<evidence type="ECO:0000313" key="4">
    <source>
        <dbReference type="Proteomes" id="UP000297716"/>
    </source>
</evidence>
<dbReference type="Gene3D" id="3.20.19.10">
    <property type="entry name" value="Aconitase, domain 4"/>
    <property type="match status" value="1"/>
</dbReference>
<evidence type="ECO:0000313" key="3">
    <source>
        <dbReference type="EMBL" id="TGJ87915.1"/>
    </source>
</evidence>
<protein>
    <recommendedName>
        <fullName evidence="2">Aconitase A/isopropylmalate dehydratase small subunit swivel domain-containing protein</fullName>
    </recommendedName>
</protein>
<proteinExistence type="predicted"/>
<feature type="compositionally biased region" description="Polar residues" evidence="1">
    <location>
        <begin position="37"/>
        <end position="53"/>
    </location>
</feature>
<keyword evidence="4" id="KW-1185">Reference proteome</keyword>
<dbReference type="EMBL" id="SKBN01000008">
    <property type="protein sequence ID" value="TGJ87915.1"/>
    <property type="molecule type" value="Genomic_DNA"/>
</dbReference>
<comment type="caution">
    <text evidence="3">The sequence shown here is derived from an EMBL/GenBank/DDBJ whole genome shotgun (WGS) entry which is preliminary data.</text>
</comment>
<dbReference type="InterPro" id="IPR015928">
    <property type="entry name" value="Aconitase/3IPM_dehydase_swvl"/>
</dbReference>
<dbReference type="InterPro" id="IPR000573">
    <property type="entry name" value="AconitaseA/IPMdHydase_ssu_swvl"/>
</dbReference>
<evidence type="ECO:0000259" key="2">
    <source>
        <dbReference type="Pfam" id="PF00694"/>
    </source>
</evidence>
<dbReference type="SUPFAM" id="SSF52016">
    <property type="entry name" value="LeuD/IlvD-like"/>
    <property type="match status" value="1"/>
</dbReference>
<sequence length="218" mass="23375">MRRFTIGRALATRANPARRALLTTILTPRSWSRIRPYTNTNTNTSRQNAFQSQIEDPATASFLSPKATSQSPQPLTKKIVQKYAVGVEDALEKTIAQAEGIISSAKQGVSGSEVAEAVDGEGTLTGIIPGFPEKDGTTKEKMAAVCMENYDTEFQATAKKGDILVRGFGFGFGSSRKQAATAILAKQIPLVIAGSFSNVSSWNSINNALMSIEMPDLV</sequence>
<dbReference type="OrthoDB" id="10262323at2759"/>
<name>A0A4Z0Z8N4_9PEZI</name>
<dbReference type="STRING" id="37992.A0A4Z0Z8N4"/>
<reference evidence="3 4" key="1">
    <citation type="submission" date="2019-03" db="EMBL/GenBank/DDBJ databases">
        <title>Draft genome sequence of Xylaria hypoxylon DSM 108379, a ubiquitous saprotrophic-parasitic fungi on hardwood.</title>
        <authorList>
            <person name="Buettner E."/>
            <person name="Leonhardt S."/>
            <person name="Gebauer A.M."/>
            <person name="Liers C."/>
            <person name="Hofrichter M."/>
            <person name="Kellner H."/>
        </authorList>
    </citation>
    <scope>NUCLEOTIDE SEQUENCE [LARGE SCALE GENOMIC DNA]</scope>
    <source>
        <strain evidence="3 4">DSM 108379</strain>
    </source>
</reference>
<feature type="domain" description="Aconitase A/isopropylmalate dehydratase small subunit swivel" evidence="2">
    <location>
        <begin position="143"/>
        <end position="216"/>
    </location>
</feature>
<organism evidence="3 4">
    <name type="scientific">Xylaria hypoxylon</name>
    <dbReference type="NCBI Taxonomy" id="37992"/>
    <lineage>
        <taxon>Eukaryota</taxon>
        <taxon>Fungi</taxon>
        <taxon>Dikarya</taxon>
        <taxon>Ascomycota</taxon>
        <taxon>Pezizomycotina</taxon>
        <taxon>Sordariomycetes</taxon>
        <taxon>Xylariomycetidae</taxon>
        <taxon>Xylariales</taxon>
        <taxon>Xylariaceae</taxon>
        <taxon>Xylaria</taxon>
    </lineage>
</organism>
<dbReference type="Proteomes" id="UP000297716">
    <property type="component" value="Unassembled WGS sequence"/>
</dbReference>
<accession>A0A4Z0Z8N4</accession>